<gene>
    <name evidence="3" type="primary">dctP</name>
    <name evidence="3" type="ORF">QBD33_04030</name>
</gene>
<evidence type="ECO:0000313" key="4">
    <source>
        <dbReference type="Proteomes" id="UP001177527"/>
    </source>
</evidence>
<dbReference type="PANTHER" id="PTHR33376">
    <property type="match status" value="1"/>
</dbReference>
<dbReference type="GO" id="GO:0055085">
    <property type="term" value="P:transmembrane transport"/>
    <property type="evidence" value="ECO:0007669"/>
    <property type="project" value="InterPro"/>
</dbReference>
<dbReference type="Proteomes" id="UP001177527">
    <property type="component" value="Chromosome"/>
</dbReference>
<proteinExistence type="predicted"/>
<keyword evidence="1 2" id="KW-0732">Signal</keyword>
<dbReference type="InterPro" id="IPR018389">
    <property type="entry name" value="DctP_fam"/>
</dbReference>
<feature type="chain" id="PRO_5041733235" evidence="2">
    <location>
        <begin position="25"/>
        <end position="348"/>
    </location>
</feature>
<protein>
    <submittedName>
        <fullName evidence="3">TRAP transporter substrate-binding protein DctP</fullName>
    </submittedName>
</protein>
<evidence type="ECO:0000256" key="1">
    <source>
        <dbReference type="ARBA" id="ARBA00022729"/>
    </source>
</evidence>
<evidence type="ECO:0000256" key="2">
    <source>
        <dbReference type="SAM" id="SignalP"/>
    </source>
</evidence>
<sequence length="348" mass="39160">MKLRTVMLHTLTIAALSFITRASAETVLRYTDHEPYGNMRTKAINDIFFAAIEKESQGHVRVEAHWNGELSTSYNALRTVQDGEKADIGIVVPEYTPKQLPLFQMFKSFPIGPNSGEKQAAFFQHVFDDMPEFNAELAKNNLVNLEFFLGYPAAFFSTSPMTSLNNLQGTTWRTASFWHQAYLENAGGKVVKMPWNTQITDALKSGTLNGLLVNLDSGDDIQAQKAAKYIQLSPQLWMGHVYLLTINKARWDALSAEDKAAIRRAATSTQRQIGPLLDSSLRNMADSMRQNGASISWLSPAELQTWQQASRYQQEQDKWVAEQEKTGVNDAGRILKQVTTVLNQEMYK</sequence>
<organism evidence="3 4">
    <name type="scientific">Kluyvera intermedia</name>
    <name type="common">Enterobacter intermedius</name>
    <dbReference type="NCBI Taxonomy" id="61648"/>
    <lineage>
        <taxon>Bacteria</taxon>
        <taxon>Pseudomonadati</taxon>
        <taxon>Pseudomonadota</taxon>
        <taxon>Gammaproteobacteria</taxon>
        <taxon>Enterobacterales</taxon>
        <taxon>Enterobacteriaceae</taxon>
        <taxon>Kluyvera</taxon>
    </lineage>
</organism>
<evidence type="ECO:0000313" key="3">
    <source>
        <dbReference type="EMBL" id="WGL56982.1"/>
    </source>
</evidence>
<dbReference type="PANTHER" id="PTHR33376:SF15">
    <property type="entry name" value="BLL6794 PROTEIN"/>
    <property type="match status" value="1"/>
</dbReference>
<name>A0AA95G1Q1_KLUIN</name>
<dbReference type="EMBL" id="CP123488">
    <property type="protein sequence ID" value="WGL56982.1"/>
    <property type="molecule type" value="Genomic_DNA"/>
</dbReference>
<dbReference type="RefSeq" id="WP_280557611.1">
    <property type="nucleotide sequence ID" value="NZ_CP123488.1"/>
</dbReference>
<accession>A0AA95G1Q1</accession>
<dbReference type="Gene3D" id="3.40.190.170">
    <property type="entry name" value="Bacterial extracellular solute-binding protein, family 7"/>
    <property type="match status" value="1"/>
</dbReference>
<dbReference type="InterPro" id="IPR038404">
    <property type="entry name" value="TRAP_DctP_sf"/>
</dbReference>
<dbReference type="AlphaFoldDB" id="A0AA95G1Q1"/>
<feature type="signal peptide" evidence="2">
    <location>
        <begin position="1"/>
        <end position="24"/>
    </location>
</feature>
<reference evidence="3" key="1">
    <citation type="submission" date="2023-04" db="EMBL/GenBank/DDBJ databases">
        <title>APH(3)-Id, a novel chromosomal aminoglycoside phosphotransferase, identified from an environmental isolate of Kluyvera intermedia DW18.</title>
        <authorList>
            <person name="Sha Y."/>
        </authorList>
    </citation>
    <scope>NUCLEOTIDE SEQUENCE</scope>
    <source>
        <strain evidence="3">DW18</strain>
    </source>
</reference>
<dbReference type="NCBIfam" id="NF037995">
    <property type="entry name" value="TRAP_S1"/>
    <property type="match status" value="1"/>
</dbReference>
<dbReference type="Pfam" id="PF03480">
    <property type="entry name" value="DctP"/>
    <property type="match status" value="1"/>
</dbReference>